<sequence length="189" mass="20790">MTKTKRNLLIFCITIGGLAVIAGAIMLSLYLIFTHDPQTSGEDARRIALEDFGMDEVLVVTGGSPHAEILGEYADKNLGGYIYYVLGVKDGKEMMIVVPHHYKDGSHQIDWPLQHSFTECIAALNEYAGTAVCEKDDYACVDFYDFLPSSTDYGGAVFDTPFALIFEDYIIGENEGQIVISRRTPSGSV</sequence>
<dbReference type="AlphaFoldDB" id="A0A9D2AAA3"/>
<gene>
    <name evidence="2" type="ORF">H9727_02040</name>
</gene>
<protein>
    <submittedName>
        <fullName evidence="2">Uncharacterized protein</fullName>
    </submittedName>
</protein>
<name>A0A9D2AAA3_9FIRM</name>
<reference evidence="2" key="2">
    <citation type="submission" date="2021-04" db="EMBL/GenBank/DDBJ databases">
        <authorList>
            <person name="Gilroy R."/>
        </authorList>
    </citation>
    <scope>NUCLEOTIDE SEQUENCE</scope>
    <source>
        <strain evidence="2">CHK187-5294</strain>
    </source>
</reference>
<accession>A0A9D2AAA3</accession>
<dbReference type="EMBL" id="DXCL01000010">
    <property type="protein sequence ID" value="HIZ03045.1"/>
    <property type="molecule type" value="Genomic_DNA"/>
</dbReference>
<evidence type="ECO:0000256" key="1">
    <source>
        <dbReference type="SAM" id="Phobius"/>
    </source>
</evidence>
<keyword evidence="1" id="KW-0812">Transmembrane</keyword>
<proteinExistence type="predicted"/>
<keyword evidence="1" id="KW-1133">Transmembrane helix</keyword>
<feature type="transmembrane region" description="Helical" evidence="1">
    <location>
        <begin position="7"/>
        <end position="33"/>
    </location>
</feature>
<reference evidence="2" key="1">
    <citation type="journal article" date="2021" name="PeerJ">
        <title>Extensive microbial diversity within the chicken gut microbiome revealed by metagenomics and culture.</title>
        <authorList>
            <person name="Gilroy R."/>
            <person name="Ravi A."/>
            <person name="Getino M."/>
            <person name="Pursley I."/>
            <person name="Horton D.L."/>
            <person name="Alikhan N.F."/>
            <person name="Baker D."/>
            <person name="Gharbi K."/>
            <person name="Hall N."/>
            <person name="Watson M."/>
            <person name="Adriaenssens E.M."/>
            <person name="Foster-Nyarko E."/>
            <person name="Jarju S."/>
            <person name="Secka A."/>
            <person name="Antonio M."/>
            <person name="Oren A."/>
            <person name="Chaudhuri R.R."/>
            <person name="La Ragione R."/>
            <person name="Hildebrand F."/>
            <person name="Pallen M.J."/>
        </authorList>
    </citation>
    <scope>NUCLEOTIDE SEQUENCE</scope>
    <source>
        <strain evidence="2">CHK187-5294</strain>
    </source>
</reference>
<keyword evidence="1" id="KW-0472">Membrane</keyword>
<comment type="caution">
    <text evidence="2">The sequence shown here is derived from an EMBL/GenBank/DDBJ whole genome shotgun (WGS) entry which is preliminary data.</text>
</comment>
<dbReference type="Proteomes" id="UP000824132">
    <property type="component" value="Unassembled WGS sequence"/>
</dbReference>
<evidence type="ECO:0000313" key="3">
    <source>
        <dbReference type="Proteomes" id="UP000824132"/>
    </source>
</evidence>
<evidence type="ECO:0000313" key="2">
    <source>
        <dbReference type="EMBL" id="HIZ03045.1"/>
    </source>
</evidence>
<organism evidence="2 3">
    <name type="scientific">Candidatus Borkfalkia avistercoris</name>
    <dbReference type="NCBI Taxonomy" id="2838504"/>
    <lineage>
        <taxon>Bacteria</taxon>
        <taxon>Bacillati</taxon>
        <taxon>Bacillota</taxon>
        <taxon>Clostridia</taxon>
        <taxon>Christensenellales</taxon>
        <taxon>Christensenellaceae</taxon>
        <taxon>Candidatus Borkfalkia</taxon>
    </lineage>
</organism>